<sequence>MARGRASQPVWAPPPHLRLSRLRKRHHGVCGSFGARVDVVLCRPTFPQPSRLRPQYRPPSNLRHRWHSSPGAFRTAAQPHPNGARPSPSRLHEHRSSPRRSSSTTRRCFRRLTAQQHRDGRLALRTPTTRPRRLREPRCSLRRRSLPPTPPTFKNCATTRAGPPHAPSLASRLSGIPKRRQGACGSFDALVGVLLCYPAPPQPKPTAVTPARASTLACPSETHTDRRSARTRCVSAPRCSPTSLEGSQRVRRHDRELGRRCANGLHRAPPTRDLRPHDPPRPLQANTLVLGLSEATNTPLHLRSAAWARGGLQSTTRREVIAGCITRAGVPTTAALPYRPRRVHMSCKARAGAVPCRSRRSICLDPDCASCVGAVSPAPHRPSPQRRHCSTPPRPSGTQLAYRIAVAPLAVSPLRYTKSTSPPLQHGPDAELSSSTPQPLRFAQPTTVTRFMIVITILQEACKAKHHLKLSKWAYIALGKISHDLPAQGAYLAIMSTPHGSRREAISHLYSNSSTQGEFLGVLSFTLDRRNPTFTPADDCCGRAANHIGRQYITLKDRLLEVGRWPVSKK</sequence>
<dbReference type="EMBL" id="KN817531">
    <property type="protein sequence ID" value="KJA25606.1"/>
    <property type="molecule type" value="Genomic_DNA"/>
</dbReference>
<feature type="region of interest" description="Disordered" evidence="1">
    <location>
        <begin position="45"/>
        <end position="167"/>
    </location>
</feature>
<feature type="region of interest" description="Disordered" evidence="1">
    <location>
        <begin position="216"/>
        <end position="282"/>
    </location>
</feature>
<evidence type="ECO:0000256" key="1">
    <source>
        <dbReference type="SAM" id="MobiDB-lite"/>
    </source>
</evidence>
<proteinExistence type="predicted"/>
<keyword evidence="3" id="KW-1185">Reference proteome</keyword>
<organism evidence="2 3">
    <name type="scientific">Hypholoma sublateritium (strain FD-334 SS-4)</name>
    <dbReference type="NCBI Taxonomy" id="945553"/>
    <lineage>
        <taxon>Eukaryota</taxon>
        <taxon>Fungi</taxon>
        <taxon>Dikarya</taxon>
        <taxon>Basidiomycota</taxon>
        <taxon>Agaricomycotina</taxon>
        <taxon>Agaricomycetes</taxon>
        <taxon>Agaricomycetidae</taxon>
        <taxon>Agaricales</taxon>
        <taxon>Agaricineae</taxon>
        <taxon>Strophariaceae</taxon>
        <taxon>Hypholoma</taxon>
    </lineage>
</organism>
<dbReference type="Proteomes" id="UP000054270">
    <property type="component" value="Unassembled WGS sequence"/>
</dbReference>
<protein>
    <submittedName>
        <fullName evidence="2">Uncharacterized protein</fullName>
    </submittedName>
</protein>
<gene>
    <name evidence="2" type="ORF">HYPSUDRAFT_199729</name>
</gene>
<evidence type="ECO:0000313" key="3">
    <source>
        <dbReference type="Proteomes" id="UP000054270"/>
    </source>
</evidence>
<evidence type="ECO:0000313" key="2">
    <source>
        <dbReference type="EMBL" id="KJA25606.1"/>
    </source>
</evidence>
<feature type="region of interest" description="Disordered" evidence="1">
    <location>
        <begin position="417"/>
        <end position="439"/>
    </location>
</feature>
<feature type="region of interest" description="Disordered" evidence="1">
    <location>
        <begin position="377"/>
        <end position="397"/>
    </location>
</feature>
<accession>A0A0D2PAJ7</accession>
<reference evidence="3" key="1">
    <citation type="submission" date="2014-04" db="EMBL/GenBank/DDBJ databases">
        <title>Evolutionary Origins and Diversification of the Mycorrhizal Mutualists.</title>
        <authorList>
            <consortium name="DOE Joint Genome Institute"/>
            <consortium name="Mycorrhizal Genomics Consortium"/>
            <person name="Kohler A."/>
            <person name="Kuo A."/>
            <person name="Nagy L.G."/>
            <person name="Floudas D."/>
            <person name="Copeland A."/>
            <person name="Barry K.W."/>
            <person name="Cichocki N."/>
            <person name="Veneault-Fourrey C."/>
            <person name="LaButti K."/>
            <person name="Lindquist E.A."/>
            <person name="Lipzen A."/>
            <person name="Lundell T."/>
            <person name="Morin E."/>
            <person name="Murat C."/>
            <person name="Riley R."/>
            <person name="Ohm R."/>
            <person name="Sun H."/>
            <person name="Tunlid A."/>
            <person name="Henrissat B."/>
            <person name="Grigoriev I.V."/>
            <person name="Hibbett D.S."/>
            <person name="Martin F."/>
        </authorList>
    </citation>
    <scope>NUCLEOTIDE SEQUENCE [LARGE SCALE GENOMIC DNA]</scope>
    <source>
        <strain evidence="3">FD-334 SS-4</strain>
    </source>
</reference>
<feature type="compositionally biased region" description="Basic and acidic residues" evidence="1">
    <location>
        <begin position="270"/>
        <end position="280"/>
    </location>
</feature>
<name>A0A0D2PAJ7_HYPSF</name>
<dbReference type="AlphaFoldDB" id="A0A0D2PAJ7"/>